<dbReference type="InterPro" id="IPR039901">
    <property type="entry name" value="Kdotransferase"/>
</dbReference>
<reference evidence="6" key="2">
    <citation type="submission" date="2025-08" db="UniProtKB">
        <authorList>
            <consortium name="RefSeq"/>
        </authorList>
    </citation>
    <scope>IDENTIFICATION</scope>
    <source>
        <tissue evidence="6">Leaf</tissue>
    </source>
</reference>
<evidence type="ECO:0000313" key="6">
    <source>
        <dbReference type="RefSeq" id="XP_021851490.2"/>
    </source>
</evidence>
<dbReference type="GO" id="GO:0043842">
    <property type="term" value="F:Kdo transferase activity"/>
    <property type="evidence" value="ECO:0007669"/>
    <property type="project" value="UniProtKB-EC"/>
</dbReference>
<evidence type="ECO:0000256" key="3">
    <source>
        <dbReference type="PIRSR" id="PIRSR639901-2"/>
    </source>
</evidence>
<dbReference type="KEGG" id="soe:110791034"/>
<dbReference type="InterPro" id="IPR007507">
    <property type="entry name" value="Glycos_transf_N"/>
</dbReference>
<dbReference type="GO" id="GO:0005886">
    <property type="term" value="C:plasma membrane"/>
    <property type="evidence" value="ECO:0007669"/>
    <property type="project" value="TreeGrafter"/>
</dbReference>
<feature type="site" description="Transition state stabilizer" evidence="3">
    <location>
        <position position="172"/>
    </location>
</feature>
<dbReference type="InterPro" id="IPR038107">
    <property type="entry name" value="Glycos_transf_N_sf"/>
</dbReference>
<evidence type="ECO:0000256" key="1">
    <source>
        <dbReference type="ARBA" id="ARBA00022679"/>
    </source>
</evidence>
<dbReference type="AlphaFoldDB" id="A0A9R0JYV9"/>
<keyword evidence="1 6" id="KW-0808">Transferase</keyword>
<dbReference type="Gene3D" id="3.40.50.11720">
    <property type="entry name" value="3-Deoxy-D-manno-octulosonic-acid transferase, N-terminal domain"/>
    <property type="match status" value="1"/>
</dbReference>
<protein>
    <submittedName>
        <fullName evidence="6">Probable 3-deoxy-D-manno-octulosonic acid transferase, mitochondrial isoform X1</fullName>
    </submittedName>
</protein>
<proteinExistence type="predicted"/>
<dbReference type="GO" id="GO:0016020">
    <property type="term" value="C:membrane"/>
    <property type="evidence" value="ECO:0000318"/>
    <property type="project" value="GO_Central"/>
</dbReference>
<feature type="domain" description="3-deoxy-D-manno-octulosonic-acid transferase N-terminal" evidence="4">
    <location>
        <begin position="75"/>
        <end position="253"/>
    </location>
</feature>
<keyword evidence="5" id="KW-1185">Reference proteome</keyword>
<dbReference type="GO" id="GO:0016740">
    <property type="term" value="F:transferase activity"/>
    <property type="evidence" value="ECO:0000318"/>
    <property type="project" value="GO_Central"/>
</dbReference>
<feature type="site" description="Transition state stabilizer" evidence="3">
    <location>
        <position position="252"/>
    </location>
</feature>
<dbReference type="Proteomes" id="UP000813463">
    <property type="component" value="Chromosome 5"/>
</dbReference>
<dbReference type="PANTHER" id="PTHR42755">
    <property type="entry name" value="3-DEOXY-MANNO-OCTULOSONATE CYTIDYLYLTRANSFERASE"/>
    <property type="match status" value="1"/>
</dbReference>
<dbReference type="Gene3D" id="3.40.50.2000">
    <property type="entry name" value="Glycogen Phosphorylase B"/>
    <property type="match status" value="1"/>
</dbReference>
<dbReference type="GeneID" id="110791034"/>
<dbReference type="Pfam" id="PF04413">
    <property type="entry name" value="Glycos_transf_N"/>
    <property type="match status" value="1"/>
</dbReference>
<dbReference type="RefSeq" id="XP_021851490.2">
    <property type="nucleotide sequence ID" value="XM_021995798.2"/>
</dbReference>
<dbReference type="GO" id="GO:0009245">
    <property type="term" value="P:lipid A biosynthetic process"/>
    <property type="evidence" value="ECO:0000318"/>
    <property type="project" value="GO_Central"/>
</dbReference>
<evidence type="ECO:0000256" key="2">
    <source>
        <dbReference type="PIRSR" id="PIRSR639901-1"/>
    </source>
</evidence>
<feature type="active site" description="Proton acceptor" evidence="2">
    <location>
        <position position="102"/>
    </location>
</feature>
<name>A0A9R0JYV9_SPIOL</name>
<evidence type="ECO:0000259" key="4">
    <source>
        <dbReference type="Pfam" id="PF04413"/>
    </source>
</evidence>
<evidence type="ECO:0000313" key="5">
    <source>
        <dbReference type="Proteomes" id="UP000813463"/>
    </source>
</evidence>
<gene>
    <name evidence="6" type="primary">LOC110791034</name>
</gene>
<reference evidence="5" key="1">
    <citation type="journal article" date="2021" name="Nat. Commun.">
        <title>Genomic analyses provide insights into spinach domestication and the genetic basis of agronomic traits.</title>
        <authorList>
            <person name="Cai X."/>
            <person name="Sun X."/>
            <person name="Xu C."/>
            <person name="Sun H."/>
            <person name="Wang X."/>
            <person name="Ge C."/>
            <person name="Zhang Z."/>
            <person name="Wang Q."/>
            <person name="Fei Z."/>
            <person name="Jiao C."/>
            <person name="Wang Q."/>
        </authorList>
    </citation>
    <scope>NUCLEOTIDE SEQUENCE [LARGE SCALE GENOMIC DNA]</scope>
    <source>
        <strain evidence="5">cv. Varoflay</strain>
    </source>
</reference>
<sequence>MHLYVPTPPVQHFPIENNTPALLDFNKEMKSATMMMRERGKLIYKVYKAITFSLTPLIHLHLYFRKFRGLEHPLRWTERLGRPSLRRPPGPLLWFHAVSLGEGRAAIPVIRRCLVERPDFNILMTTTTLSAFEVLKHQLPPAVIYQFAPLDLPAAVDAFLSYWKPNVVFLMESELWPNIVMATSESKIMLALLNARMSERSFKRWSAPAVIPLIALMLSKFSLITPLSTTEAIRFQLLQAPPFIVSVSADLKYCVGEIGASTNAMKGIEDLQSQLSFRQVWMASSVHKGEHEVMLRVHKTLVQSYPKLLTVIVPRHPHNGLDFAQASKNLGLSVAVRSDDHKLTSETNIYVANTLGELRQLYRLMPISVIGGSFLSTLAGHNIAEAMVAGSAVLTGPHVGHFAHMVAAIRSYNSLSVLQVFGETELEKALHELLSDPISLEARQRAAKEGFYALSRGVLSHVCIQINWYILRLLR</sequence>
<accession>A0A9R0JYV9</accession>
<organism evidence="5 6">
    <name type="scientific">Spinacia oleracea</name>
    <name type="common">Spinach</name>
    <dbReference type="NCBI Taxonomy" id="3562"/>
    <lineage>
        <taxon>Eukaryota</taxon>
        <taxon>Viridiplantae</taxon>
        <taxon>Streptophyta</taxon>
        <taxon>Embryophyta</taxon>
        <taxon>Tracheophyta</taxon>
        <taxon>Spermatophyta</taxon>
        <taxon>Magnoliopsida</taxon>
        <taxon>eudicotyledons</taxon>
        <taxon>Gunneridae</taxon>
        <taxon>Pentapetalae</taxon>
        <taxon>Caryophyllales</taxon>
        <taxon>Chenopodiaceae</taxon>
        <taxon>Chenopodioideae</taxon>
        <taxon>Anserineae</taxon>
        <taxon>Spinacia</taxon>
    </lineage>
</organism>
<dbReference type="PANTHER" id="PTHR42755:SF1">
    <property type="entry name" value="3-DEOXY-D-MANNO-OCTULOSONIC ACID TRANSFERASE, MITOCHONDRIAL-RELATED"/>
    <property type="match status" value="1"/>
</dbReference>